<reference evidence="2" key="1">
    <citation type="submission" date="2025-08" db="UniProtKB">
        <authorList>
            <consortium name="Ensembl"/>
        </authorList>
    </citation>
    <scope>IDENTIFICATION</scope>
</reference>
<evidence type="ECO:0000313" key="3">
    <source>
        <dbReference type="Proteomes" id="UP000694413"/>
    </source>
</evidence>
<feature type="region of interest" description="Disordered" evidence="1">
    <location>
        <begin position="1"/>
        <end position="114"/>
    </location>
</feature>
<dbReference type="Proteomes" id="UP000694413">
    <property type="component" value="Unassembled WGS sequence"/>
</dbReference>
<accession>A0A8D2QA71</accession>
<evidence type="ECO:0000313" key="2">
    <source>
        <dbReference type="Ensembl" id="ENSZALP00000000954.1"/>
    </source>
</evidence>
<organism evidence="2 3">
    <name type="scientific">Zonotrichia albicollis</name>
    <name type="common">White-throated sparrow</name>
    <name type="synonym">Fringilla albicollis</name>
    <dbReference type="NCBI Taxonomy" id="44394"/>
    <lineage>
        <taxon>Eukaryota</taxon>
        <taxon>Metazoa</taxon>
        <taxon>Chordata</taxon>
        <taxon>Craniata</taxon>
        <taxon>Vertebrata</taxon>
        <taxon>Euteleostomi</taxon>
        <taxon>Archelosauria</taxon>
        <taxon>Archosauria</taxon>
        <taxon>Dinosauria</taxon>
        <taxon>Saurischia</taxon>
        <taxon>Theropoda</taxon>
        <taxon>Coelurosauria</taxon>
        <taxon>Aves</taxon>
        <taxon>Neognathae</taxon>
        <taxon>Neoaves</taxon>
        <taxon>Telluraves</taxon>
        <taxon>Australaves</taxon>
        <taxon>Passeriformes</taxon>
        <taxon>Passerellidae</taxon>
        <taxon>Zonotrichia</taxon>
    </lineage>
</organism>
<reference evidence="2" key="2">
    <citation type="submission" date="2025-09" db="UniProtKB">
        <authorList>
            <consortium name="Ensembl"/>
        </authorList>
    </citation>
    <scope>IDENTIFICATION</scope>
</reference>
<name>A0A8D2QA71_ZONAL</name>
<protein>
    <submittedName>
        <fullName evidence="2">Uncharacterized protein</fullName>
    </submittedName>
</protein>
<dbReference type="Ensembl" id="ENSZALT00000001775.1">
    <property type="protein sequence ID" value="ENSZALP00000000954.1"/>
    <property type="gene ID" value="ENSZALG00000001167.1"/>
</dbReference>
<feature type="compositionally biased region" description="Basic and acidic residues" evidence="1">
    <location>
        <begin position="44"/>
        <end position="55"/>
    </location>
</feature>
<dbReference type="AlphaFoldDB" id="A0A8D2QA71"/>
<evidence type="ECO:0000256" key="1">
    <source>
        <dbReference type="SAM" id="MobiDB-lite"/>
    </source>
</evidence>
<sequence length="131" mass="14587">GRSPSRKEPGMIPKSPEWSLSSWNDPQEPGLVPETPGWIIPPHDPWKVSKQERTWNDPQDQTLPHGPGMEPNPSLHPEMEPNPSPHPEMDPNPSPHPEMEPNPSPHPEMDPLPLLPFPGWDGAVSLGNVMH</sequence>
<feature type="compositionally biased region" description="Pro residues" evidence="1">
    <location>
        <begin position="80"/>
        <end position="106"/>
    </location>
</feature>
<proteinExistence type="predicted"/>
<keyword evidence="3" id="KW-1185">Reference proteome</keyword>